<keyword evidence="5" id="KW-1185">Reference proteome</keyword>
<proteinExistence type="predicted"/>
<feature type="signal peptide" evidence="2">
    <location>
        <begin position="1"/>
        <end position="23"/>
    </location>
</feature>
<dbReference type="SUPFAM" id="SSF63829">
    <property type="entry name" value="Calcium-dependent phosphotriesterase"/>
    <property type="match status" value="1"/>
</dbReference>
<evidence type="ECO:0000313" key="4">
    <source>
        <dbReference type="EMBL" id="SOD92775.1"/>
    </source>
</evidence>
<accession>A0A286GB72</accession>
<sequence>MNNYIRSGFIVAISLTMSGSLFSQSTTMTTTDSETLIAPNAALQKIASQFKFTEGPAADKKGAVYFTDQPNDKIWKYDVDGQLSLFMDKTGRSNGMYFDKKGNLITCADEKNELWSISPDKKVTVLFTDFQGHKLNGPNDLWIDPKGGIYFTDPYYQRDYWERKKPEIDGQKVYFLPKGMKEAVVVDGDLKQPNGIIGSPDGKHLFVADIRDNKTYRYEIQPDGSLKNRELYVSQGSDGMTLDNKGNLYLTGKGVTIYGPDRVKIQNIPVPSGWVGNVCFGGKNRDMLFITASESIYTLQMKVKAAK</sequence>
<dbReference type="InterPro" id="IPR051262">
    <property type="entry name" value="SMP-30/CGR1_Lactonase"/>
</dbReference>
<dbReference type="InterPro" id="IPR013658">
    <property type="entry name" value="SGL"/>
</dbReference>
<dbReference type="GO" id="GO:0016787">
    <property type="term" value="F:hydrolase activity"/>
    <property type="evidence" value="ECO:0007669"/>
    <property type="project" value="UniProtKB-KW"/>
</dbReference>
<evidence type="ECO:0000256" key="1">
    <source>
        <dbReference type="ARBA" id="ARBA00022801"/>
    </source>
</evidence>
<dbReference type="OrthoDB" id="241638at2"/>
<protein>
    <submittedName>
        <fullName evidence="4">Gluconolactonase</fullName>
    </submittedName>
</protein>
<dbReference type="Proteomes" id="UP000219452">
    <property type="component" value="Unassembled WGS sequence"/>
</dbReference>
<keyword evidence="2" id="KW-0732">Signal</keyword>
<dbReference type="Pfam" id="PF08450">
    <property type="entry name" value="SGL"/>
    <property type="match status" value="1"/>
</dbReference>
<dbReference type="AlphaFoldDB" id="A0A286GB72"/>
<dbReference type="PANTHER" id="PTHR47572:SF4">
    <property type="entry name" value="LACTONASE DRP35"/>
    <property type="match status" value="1"/>
</dbReference>
<gene>
    <name evidence="4" type="ORF">SAMN06269250_4152</name>
</gene>
<name>A0A286GB72_9BACT</name>
<feature type="chain" id="PRO_5012561008" evidence="2">
    <location>
        <begin position="24"/>
        <end position="307"/>
    </location>
</feature>
<organism evidence="4 5">
    <name type="scientific">Spirosoma fluviale</name>
    <dbReference type="NCBI Taxonomy" id="1597977"/>
    <lineage>
        <taxon>Bacteria</taxon>
        <taxon>Pseudomonadati</taxon>
        <taxon>Bacteroidota</taxon>
        <taxon>Cytophagia</taxon>
        <taxon>Cytophagales</taxon>
        <taxon>Cytophagaceae</taxon>
        <taxon>Spirosoma</taxon>
    </lineage>
</organism>
<dbReference type="EMBL" id="OCNH01000003">
    <property type="protein sequence ID" value="SOD92775.1"/>
    <property type="molecule type" value="Genomic_DNA"/>
</dbReference>
<evidence type="ECO:0000313" key="5">
    <source>
        <dbReference type="Proteomes" id="UP000219452"/>
    </source>
</evidence>
<evidence type="ECO:0000259" key="3">
    <source>
        <dbReference type="Pfam" id="PF08450"/>
    </source>
</evidence>
<dbReference type="InterPro" id="IPR011042">
    <property type="entry name" value="6-blade_b-propeller_TolB-like"/>
</dbReference>
<reference evidence="5" key="1">
    <citation type="submission" date="2017-09" db="EMBL/GenBank/DDBJ databases">
        <authorList>
            <person name="Varghese N."/>
            <person name="Submissions S."/>
        </authorList>
    </citation>
    <scope>NUCLEOTIDE SEQUENCE [LARGE SCALE GENOMIC DNA]</scope>
    <source>
        <strain evidence="5">DSM 29961</strain>
    </source>
</reference>
<dbReference type="PANTHER" id="PTHR47572">
    <property type="entry name" value="LIPOPROTEIN-RELATED"/>
    <property type="match status" value="1"/>
</dbReference>
<dbReference type="Gene3D" id="2.120.10.30">
    <property type="entry name" value="TolB, C-terminal domain"/>
    <property type="match status" value="1"/>
</dbReference>
<evidence type="ECO:0000256" key="2">
    <source>
        <dbReference type="SAM" id="SignalP"/>
    </source>
</evidence>
<feature type="domain" description="SMP-30/Gluconolactonase/LRE-like region" evidence="3">
    <location>
        <begin position="52"/>
        <end position="293"/>
    </location>
</feature>
<keyword evidence="1" id="KW-0378">Hydrolase</keyword>